<dbReference type="PRINTS" id="PR00081">
    <property type="entry name" value="GDHRDH"/>
</dbReference>
<dbReference type="STRING" id="253628.A0A0D2AL88"/>
<proteinExistence type="inferred from homology"/>
<dbReference type="Proteomes" id="UP000053259">
    <property type="component" value="Unassembled WGS sequence"/>
</dbReference>
<dbReference type="GO" id="GO:0005737">
    <property type="term" value="C:cytoplasm"/>
    <property type="evidence" value="ECO:0007669"/>
    <property type="project" value="TreeGrafter"/>
</dbReference>
<dbReference type="GeneID" id="27309446"/>
<dbReference type="SUPFAM" id="SSF51735">
    <property type="entry name" value="NAD(P)-binding Rossmann-fold domains"/>
    <property type="match status" value="1"/>
</dbReference>
<dbReference type="EMBL" id="KN847532">
    <property type="protein sequence ID" value="KIW07508.1"/>
    <property type="molecule type" value="Genomic_DNA"/>
</dbReference>
<dbReference type="InterPro" id="IPR051468">
    <property type="entry name" value="Fungal_SecMetab_SDRs"/>
</dbReference>
<protein>
    <recommendedName>
        <fullName evidence="4">Short chain dehydrogenase</fullName>
    </recommendedName>
</protein>
<dbReference type="Pfam" id="PF00106">
    <property type="entry name" value="adh_short"/>
    <property type="match status" value="1"/>
</dbReference>
<dbReference type="Gene3D" id="3.40.50.720">
    <property type="entry name" value="NAD(P)-binding Rossmann-like Domain"/>
    <property type="match status" value="1"/>
</dbReference>
<evidence type="ECO:0008006" key="4">
    <source>
        <dbReference type="Google" id="ProtNLM"/>
    </source>
</evidence>
<evidence type="ECO:0000313" key="2">
    <source>
        <dbReference type="EMBL" id="KIW07508.1"/>
    </source>
</evidence>
<dbReference type="GO" id="GO:0016491">
    <property type="term" value="F:oxidoreductase activity"/>
    <property type="evidence" value="ECO:0007669"/>
    <property type="project" value="TreeGrafter"/>
</dbReference>
<dbReference type="HOGENOM" id="CLU_010194_9_0_1"/>
<dbReference type="VEuPathDB" id="FungiDB:PV09_01473"/>
<evidence type="ECO:0000256" key="1">
    <source>
        <dbReference type="ARBA" id="ARBA00006484"/>
    </source>
</evidence>
<dbReference type="InterPro" id="IPR002347">
    <property type="entry name" value="SDR_fam"/>
</dbReference>
<dbReference type="PANTHER" id="PTHR43544:SF32">
    <property type="entry name" value="CHAIN DEHYDROGENASE, PUTATIVE (AFU_ORTHOLOGUE AFUA_5G01530)-RELATED"/>
    <property type="match status" value="1"/>
</dbReference>
<dbReference type="RefSeq" id="XP_016217377.1">
    <property type="nucleotide sequence ID" value="XM_016354365.1"/>
</dbReference>
<sequence length="251" mass="27145">MSTVVLITGANSGIGYATAKVLADASADYQIIMTGRNKEPLEAAKAEIEATGIKGKLYSTVLDVTKEDTIAAATDFVEKQFGRLDVLVNNAGLSDNTLPKDWSLKQKLDQVLTTNVTGPAIVADAFKPLLLKSKDARSIYVSSGLGSLTQCADPESVRYHSKWTVYRTSKSALNMWALQDFKDLAPQGVKVFIFCPGLVRSNLRGKDEEMVSAGGRATDPSVSGENILKIIRGERDAEAGQFIHKDGVYPW</sequence>
<evidence type="ECO:0000313" key="3">
    <source>
        <dbReference type="Proteomes" id="UP000053259"/>
    </source>
</evidence>
<keyword evidence="3" id="KW-1185">Reference proteome</keyword>
<name>A0A0D2AL88_9PEZI</name>
<dbReference type="AlphaFoldDB" id="A0A0D2AL88"/>
<organism evidence="2 3">
    <name type="scientific">Verruconis gallopava</name>
    <dbReference type="NCBI Taxonomy" id="253628"/>
    <lineage>
        <taxon>Eukaryota</taxon>
        <taxon>Fungi</taxon>
        <taxon>Dikarya</taxon>
        <taxon>Ascomycota</taxon>
        <taxon>Pezizomycotina</taxon>
        <taxon>Dothideomycetes</taxon>
        <taxon>Pleosporomycetidae</taxon>
        <taxon>Venturiales</taxon>
        <taxon>Sympoventuriaceae</taxon>
        <taxon>Verruconis</taxon>
    </lineage>
</organism>
<dbReference type="OrthoDB" id="7289984at2759"/>
<dbReference type="PANTHER" id="PTHR43544">
    <property type="entry name" value="SHORT-CHAIN DEHYDROGENASE/REDUCTASE"/>
    <property type="match status" value="1"/>
</dbReference>
<dbReference type="GO" id="GO:0019748">
    <property type="term" value="P:secondary metabolic process"/>
    <property type="evidence" value="ECO:0007669"/>
    <property type="project" value="TreeGrafter"/>
</dbReference>
<comment type="similarity">
    <text evidence="1">Belongs to the short-chain dehydrogenases/reductases (SDR) family.</text>
</comment>
<accession>A0A0D2AL88</accession>
<gene>
    <name evidence="2" type="ORF">PV09_01473</name>
</gene>
<reference evidence="2 3" key="1">
    <citation type="submission" date="2015-01" db="EMBL/GenBank/DDBJ databases">
        <title>The Genome Sequence of Ochroconis gallopava CBS43764.</title>
        <authorList>
            <consortium name="The Broad Institute Genomics Platform"/>
            <person name="Cuomo C."/>
            <person name="de Hoog S."/>
            <person name="Gorbushina A."/>
            <person name="Stielow B."/>
            <person name="Teixiera M."/>
            <person name="Abouelleil A."/>
            <person name="Chapman S.B."/>
            <person name="Priest M."/>
            <person name="Young S.K."/>
            <person name="Wortman J."/>
            <person name="Nusbaum C."/>
            <person name="Birren B."/>
        </authorList>
    </citation>
    <scope>NUCLEOTIDE SEQUENCE [LARGE SCALE GENOMIC DNA]</scope>
    <source>
        <strain evidence="2 3">CBS 43764</strain>
    </source>
</reference>
<dbReference type="InParanoid" id="A0A0D2AL88"/>
<dbReference type="InterPro" id="IPR036291">
    <property type="entry name" value="NAD(P)-bd_dom_sf"/>
</dbReference>